<keyword evidence="3" id="KW-1185">Reference proteome</keyword>
<evidence type="ECO:0000256" key="1">
    <source>
        <dbReference type="SAM" id="MobiDB-lite"/>
    </source>
</evidence>
<proteinExistence type="predicted"/>
<feature type="region of interest" description="Disordered" evidence="1">
    <location>
        <begin position="1"/>
        <end position="24"/>
    </location>
</feature>
<reference evidence="2 3" key="1">
    <citation type="submission" date="2021-06" db="EMBL/GenBank/DDBJ databases">
        <title>Caerostris darwini draft genome.</title>
        <authorList>
            <person name="Kono N."/>
            <person name="Arakawa K."/>
        </authorList>
    </citation>
    <scope>NUCLEOTIDE SEQUENCE [LARGE SCALE GENOMIC DNA]</scope>
</reference>
<comment type="caution">
    <text evidence="2">The sequence shown here is derived from an EMBL/GenBank/DDBJ whole genome shotgun (WGS) entry which is preliminary data.</text>
</comment>
<organism evidence="2 3">
    <name type="scientific">Caerostris darwini</name>
    <dbReference type="NCBI Taxonomy" id="1538125"/>
    <lineage>
        <taxon>Eukaryota</taxon>
        <taxon>Metazoa</taxon>
        <taxon>Ecdysozoa</taxon>
        <taxon>Arthropoda</taxon>
        <taxon>Chelicerata</taxon>
        <taxon>Arachnida</taxon>
        <taxon>Araneae</taxon>
        <taxon>Araneomorphae</taxon>
        <taxon>Entelegynae</taxon>
        <taxon>Araneoidea</taxon>
        <taxon>Araneidae</taxon>
        <taxon>Caerostris</taxon>
    </lineage>
</organism>
<evidence type="ECO:0000313" key="3">
    <source>
        <dbReference type="Proteomes" id="UP001054837"/>
    </source>
</evidence>
<feature type="compositionally biased region" description="Basic and acidic residues" evidence="1">
    <location>
        <begin position="7"/>
        <end position="22"/>
    </location>
</feature>
<dbReference type="AlphaFoldDB" id="A0AAV4WA17"/>
<name>A0AAV4WA17_9ARAC</name>
<evidence type="ECO:0000313" key="2">
    <source>
        <dbReference type="EMBL" id="GIY79765.1"/>
    </source>
</evidence>
<accession>A0AAV4WA17</accession>
<dbReference type="EMBL" id="BPLQ01014447">
    <property type="protein sequence ID" value="GIY79765.1"/>
    <property type="molecule type" value="Genomic_DNA"/>
</dbReference>
<protein>
    <submittedName>
        <fullName evidence="2">Uncharacterized protein</fullName>
    </submittedName>
</protein>
<gene>
    <name evidence="2" type="ORF">CDAR_300861</name>
</gene>
<sequence length="228" mass="26102">MMTSELSSKDVSENESNGKKDPPLYTVKPHVGDILHDASIILLASVKILRIDFLSNSIKKCMVPETVENEYEVMYGNATNQLMFATDLMKFVRRFNHLKYVPVIYGINTKPVCLPASDRVKNVDLTHINWIWYEVKNEVEINYGLCCKSLEMNYQKFQVLTICIAQEIETGPYSNVSFLKNCVILCHLAACAEKNGIHRAVFFVPLILCRIMFFLRSAGNFPEDIRIH</sequence>
<dbReference type="Proteomes" id="UP001054837">
    <property type="component" value="Unassembled WGS sequence"/>
</dbReference>